<feature type="region of interest" description="Disordered" evidence="1">
    <location>
        <begin position="42"/>
        <end position="76"/>
    </location>
</feature>
<dbReference type="EMBL" id="JARAKH010000019">
    <property type="protein sequence ID" value="KAK8394039.1"/>
    <property type="molecule type" value="Genomic_DNA"/>
</dbReference>
<organism evidence="2 3">
    <name type="scientific">Scylla paramamosain</name>
    <name type="common">Mud crab</name>
    <dbReference type="NCBI Taxonomy" id="85552"/>
    <lineage>
        <taxon>Eukaryota</taxon>
        <taxon>Metazoa</taxon>
        <taxon>Ecdysozoa</taxon>
        <taxon>Arthropoda</taxon>
        <taxon>Crustacea</taxon>
        <taxon>Multicrustacea</taxon>
        <taxon>Malacostraca</taxon>
        <taxon>Eumalacostraca</taxon>
        <taxon>Eucarida</taxon>
        <taxon>Decapoda</taxon>
        <taxon>Pleocyemata</taxon>
        <taxon>Brachyura</taxon>
        <taxon>Eubrachyura</taxon>
        <taxon>Portunoidea</taxon>
        <taxon>Portunidae</taxon>
        <taxon>Portuninae</taxon>
        <taxon>Scylla</taxon>
    </lineage>
</organism>
<sequence length="101" mass="10393">MESGRQWSAVSSRLSQAVGVRGSSRAAALFGDCAAVTRVTVRAEPEATREKDRKVPGRGGAGEPHNSTLRARRKQGNTLWRALSGATRLGGGSAGGGGSET</sequence>
<protein>
    <submittedName>
        <fullName evidence="2">Uncharacterized protein</fullName>
    </submittedName>
</protein>
<dbReference type="Proteomes" id="UP001487740">
    <property type="component" value="Unassembled WGS sequence"/>
</dbReference>
<evidence type="ECO:0000256" key="1">
    <source>
        <dbReference type="SAM" id="MobiDB-lite"/>
    </source>
</evidence>
<dbReference type="AlphaFoldDB" id="A0AAW0U1U8"/>
<accession>A0AAW0U1U8</accession>
<evidence type="ECO:0000313" key="2">
    <source>
        <dbReference type="EMBL" id="KAK8394039.1"/>
    </source>
</evidence>
<gene>
    <name evidence="2" type="ORF">O3P69_006316</name>
</gene>
<name>A0AAW0U1U8_SCYPA</name>
<comment type="caution">
    <text evidence="2">The sequence shown here is derived from an EMBL/GenBank/DDBJ whole genome shotgun (WGS) entry which is preliminary data.</text>
</comment>
<reference evidence="2 3" key="1">
    <citation type="submission" date="2023-03" db="EMBL/GenBank/DDBJ databases">
        <title>High-quality genome of Scylla paramamosain provides insights in environmental adaptation.</title>
        <authorList>
            <person name="Zhang L."/>
        </authorList>
    </citation>
    <scope>NUCLEOTIDE SEQUENCE [LARGE SCALE GENOMIC DNA]</scope>
    <source>
        <strain evidence="2">LZ_2023a</strain>
        <tissue evidence="2">Muscle</tissue>
    </source>
</reference>
<feature type="compositionally biased region" description="Basic and acidic residues" evidence="1">
    <location>
        <begin position="42"/>
        <end position="55"/>
    </location>
</feature>
<proteinExistence type="predicted"/>
<keyword evidence="3" id="KW-1185">Reference proteome</keyword>
<evidence type="ECO:0000313" key="3">
    <source>
        <dbReference type="Proteomes" id="UP001487740"/>
    </source>
</evidence>